<comment type="caution">
    <text evidence="1">The sequence shown here is derived from an EMBL/GenBank/DDBJ whole genome shotgun (WGS) entry which is preliminary data.</text>
</comment>
<accession>A0A8J2KGJ6</accession>
<feature type="non-terminal residue" evidence="1">
    <location>
        <position position="1"/>
    </location>
</feature>
<dbReference type="EMBL" id="CAJVCH010370449">
    <property type="protein sequence ID" value="CAG7816443.1"/>
    <property type="molecule type" value="Genomic_DNA"/>
</dbReference>
<reference evidence="1" key="1">
    <citation type="submission" date="2021-06" db="EMBL/GenBank/DDBJ databases">
        <authorList>
            <person name="Hodson N. C."/>
            <person name="Mongue J. A."/>
            <person name="Jaron S. K."/>
        </authorList>
    </citation>
    <scope>NUCLEOTIDE SEQUENCE</scope>
</reference>
<keyword evidence="2" id="KW-1185">Reference proteome</keyword>
<organism evidence="1 2">
    <name type="scientific">Allacma fusca</name>
    <dbReference type="NCBI Taxonomy" id="39272"/>
    <lineage>
        <taxon>Eukaryota</taxon>
        <taxon>Metazoa</taxon>
        <taxon>Ecdysozoa</taxon>
        <taxon>Arthropoda</taxon>
        <taxon>Hexapoda</taxon>
        <taxon>Collembola</taxon>
        <taxon>Symphypleona</taxon>
        <taxon>Sminthuridae</taxon>
        <taxon>Allacma</taxon>
    </lineage>
</organism>
<protein>
    <submittedName>
        <fullName evidence="1">Uncharacterized protein</fullName>
    </submittedName>
</protein>
<feature type="non-terminal residue" evidence="1">
    <location>
        <position position="16"/>
    </location>
</feature>
<proteinExistence type="predicted"/>
<gene>
    <name evidence="1" type="ORF">AFUS01_LOCUS27062</name>
</gene>
<name>A0A8J2KGJ6_9HEXA</name>
<dbReference type="AlphaFoldDB" id="A0A8J2KGJ6"/>
<evidence type="ECO:0000313" key="1">
    <source>
        <dbReference type="EMBL" id="CAG7816443.1"/>
    </source>
</evidence>
<sequence>MVERRILLERIAPLVC</sequence>
<dbReference type="Proteomes" id="UP000708208">
    <property type="component" value="Unassembled WGS sequence"/>
</dbReference>
<evidence type="ECO:0000313" key="2">
    <source>
        <dbReference type="Proteomes" id="UP000708208"/>
    </source>
</evidence>